<dbReference type="GO" id="GO:0004523">
    <property type="term" value="F:RNA-DNA hybrid ribonuclease activity"/>
    <property type="evidence" value="ECO:0007669"/>
    <property type="project" value="InterPro"/>
</dbReference>
<keyword evidence="3" id="KW-1185">Reference proteome</keyword>
<dbReference type="InterPro" id="IPR052929">
    <property type="entry name" value="RNase_H-like_EbsB-rel"/>
</dbReference>
<dbReference type="InterPro" id="IPR002156">
    <property type="entry name" value="RNaseH_domain"/>
</dbReference>
<gene>
    <name evidence="2" type="ORF">NCGR_LOCUS19644</name>
</gene>
<dbReference type="PANTHER" id="PTHR47074:SF11">
    <property type="entry name" value="REVERSE TRANSCRIPTASE-LIKE PROTEIN"/>
    <property type="match status" value="1"/>
</dbReference>
<dbReference type="Pfam" id="PF13456">
    <property type="entry name" value="RVT_3"/>
    <property type="match status" value="1"/>
</dbReference>
<comment type="caution">
    <text evidence="2">The sequence shown here is derived from an EMBL/GenBank/DDBJ whole genome shotgun (WGS) entry which is preliminary data.</text>
</comment>
<accession>A0A811NS76</accession>
<dbReference type="InterPro" id="IPR012337">
    <property type="entry name" value="RNaseH-like_sf"/>
</dbReference>
<evidence type="ECO:0000313" key="2">
    <source>
        <dbReference type="EMBL" id="CAD6228999.1"/>
    </source>
</evidence>
<feature type="domain" description="RNase H type-1" evidence="1">
    <location>
        <begin position="97"/>
        <end position="183"/>
    </location>
</feature>
<protein>
    <recommendedName>
        <fullName evidence="1">RNase H type-1 domain-containing protein</fullName>
    </recommendedName>
</protein>
<dbReference type="GO" id="GO:0003676">
    <property type="term" value="F:nucleic acid binding"/>
    <property type="evidence" value="ECO:0007669"/>
    <property type="project" value="InterPro"/>
</dbReference>
<proteinExistence type="predicted"/>
<dbReference type="SUPFAM" id="SSF53098">
    <property type="entry name" value="Ribonuclease H-like"/>
    <property type="match status" value="1"/>
</dbReference>
<dbReference type="PANTHER" id="PTHR47074">
    <property type="entry name" value="BNAC02G40300D PROTEIN"/>
    <property type="match status" value="1"/>
</dbReference>
<organism evidence="2 3">
    <name type="scientific">Miscanthus lutarioriparius</name>
    <dbReference type="NCBI Taxonomy" id="422564"/>
    <lineage>
        <taxon>Eukaryota</taxon>
        <taxon>Viridiplantae</taxon>
        <taxon>Streptophyta</taxon>
        <taxon>Embryophyta</taxon>
        <taxon>Tracheophyta</taxon>
        <taxon>Spermatophyta</taxon>
        <taxon>Magnoliopsida</taxon>
        <taxon>Liliopsida</taxon>
        <taxon>Poales</taxon>
        <taxon>Poaceae</taxon>
        <taxon>PACMAD clade</taxon>
        <taxon>Panicoideae</taxon>
        <taxon>Andropogonodae</taxon>
        <taxon>Andropogoneae</taxon>
        <taxon>Saccharinae</taxon>
        <taxon>Miscanthus</taxon>
    </lineage>
</organism>
<dbReference type="OrthoDB" id="663515at2759"/>
<dbReference type="EMBL" id="CAJGYO010000005">
    <property type="protein sequence ID" value="CAD6228999.1"/>
    <property type="molecule type" value="Genomic_DNA"/>
</dbReference>
<evidence type="ECO:0000313" key="3">
    <source>
        <dbReference type="Proteomes" id="UP000604825"/>
    </source>
</evidence>
<evidence type="ECO:0000259" key="1">
    <source>
        <dbReference type="Pfam" id="PF13456"/>
    </source>
</evidence>
<dbReference type="AlphaFoldDB" id="A0A811NS76"/>
<dbReference type="InterPro" id="IPR036397">
    <property type="entry name" value="RNaseH_sf"/>
</dbReference>
<sequence>MSSQVKVPDLNPTTWASDLLSDLCTKQDRAVILCGMWALWMMRNKRSHGELSMPIHQAVIWARDTAFDLWQLNHKDEVVERAAKRWKKPLQGYLKINTDAAFYDESKQGATSCVIRDHSGAFYATQAKWYDKGFDACSMEALACKDSLIFASQLGVQNVAVETDCLQLVQLWNKRDSQRSIIDSNVEGGC</sequence>
<name>A0A811NS76_9POAL</name>
<reference evidence="2" key="1">
    <citation type="submission" date="2020-10" db="EMBL/GenBank/DDBJ databases">
        <authorList>
            <person name="Han B."/>
            <person name="Lu T."/>
            <person name="Zhao Q."/>
            <person name="Huang X."/>
            <person name="Zhao Y."/>
        </authorList>
    </citation>
    <scope>NUCLEOTIDE SEQUENCE</scope>
</reference>
<dbReference type="InterPro" id="IPR044730">
    <property type="entry name" value="RNase_H-like_dom_plant"/>
</dbReference>
<dbReference type="Proteomes" id="UP000604825">
    <property type="component" value="Unassembled WGS sequence"/>
</dbReference>
<dbReference type="Gene3D" id="3.30.420.10">
    <property type="entry name" value="Ribonuclease H-like superfamily/Ribonuclease H"/>
    <property type="match status" value="1"/>
</dbReference>
<dbReference type="CDD" id="cd06222">
    <property type="entry name" value="RNase_H_like"/>
    <property type="match status" value="1"/>
</dbReference>